<proteinExistence type="predicted"/>
<dbReference type="OrthoDB" id="3831284at2"/>
<sequence>MSSTSTHRRRFKQTTSQVKKLRGWVGSDASVGESLVDALNEVTALRLLDHSYADAAADAQDALTRANALVAEHGAVGPFTPADDAVRFVTATAQLALLQAGLGQPGAAAATAGAAQAWMGLLPHLDVAPYLAPRTASWLLQARAVGALTAGDVAAANAFADAAVVRAREGGLVGRDAQVLVDAALLASQARTVAGLPQDAALLAREAMTAASNALRQAEPVQQASLTGIEVESLVAAGDAVASAWGAQGRWDEASAARRAVLVQIEGATTAPSAQAWAYRVRADVARDLAQAGDTVGARAAAEQAAQGVSRLAALGLPAEELLPAQFAATTALAEALLRDGEAADAVAALQAVVERDASLRHPAWATAWRALAAITLAQAQRLGGDPAAPQTQAWAEEVAAHVPSPFPVPPGVPLTSRLVAAARGVPLPGVGPAPSWSVLDDDTALSASTRAPRSLGDAVAPVAAAPDLHDEPDAVAAAPEAAPAPAPSAPTIAAPPPDPSGLTEDAGAASDPQAAWRTATQSLEAARVRNDRRDVLQASQAVVDALRPLAEAESTRWTPTLIEALENLGDATFKAGDWWGSRAPKREAKALAKSLPR</sequence>
<comment type="caution">
    <text evidence="2">The sequence shown here is derived from an EMBL/GenBank/DDBJ whole genome shotgun (WGS) entry which is preliminary data.</text>
</comment>
<dbReference type="AlphaFoldDB" id="A0A4Q2ECN0"/>
<dbReference type="Proteomes" id="UP000290624">
    <property type="component" value="Unassembled WGS sequence"/>
</dbReference>
<dbReference type="EMBL" id="PPCV01000010">
    <property type="protein sequence ID" value="RXW31300.1"/>
    <property type="molecule type" value="Genomic_DNA"/>
</dbReference>
<organism evidence="2 3">
    <name type="scientific">Propioniciclava flava</name>
    <dbReference type="NCBI Taxonomy" id="2072026"/>
    <lineage>
        <taxon>Bacteria</taxon>
        <taxon>Bacillati</taxon>
        <taxon>Actinomycetota</taxon>
        <taxon>Actinomycetes</taxon>
        <taxon>Propionibacteriales</taxon>
        <taxon>Propionibacteriaceae</taxon>
        <taxon>Propioniciclava</taxon>
    </lineage>
</organism>
<reference evidence="2 3" key="1">
    <citation type="submission" date="2018-01" db="EMBL/GenBank/DDBJ databases">
        <title>Lactibacter flavus gen. nov., sp. nov., a novel bacterium of the family Propionibacteriaceae isolated from raw milk and dairy products.</title>
        <authorList>
            <person name="Wenning M."/>
            <person name="Breitenwieser F."/>
            <person name="Huptas C."/>
            <person name="von Neubeck M."/>
            <person name="Busse H.-J."/>
            <person name="Scherer S."/>
        </authorList>
    </citation>
    <scope>NUCLEOTIDE SEQUENCE [LARGE SCALE GENOMIC DNA]</scope>
    <source>
        <strain evidence="2 3">VG341</strain>
    </source>
</reference>
<gene>
    <name evidence="2" type="ORF">C1706_12535</name>
</gene>
<name>A0A4Q2ECN0_9ACTN</name>
<accession>A0A4Q2ECN0</accession>
<protein>
    <submittedName>
        <fullName evidence="2">Uncharacterized protein</fullName>
    </submittedName>
</protein>
<dbReference type="RefSeq" id="WP_129459575.1">
    <property type="nucleotide sequence ID" value="NZ_PPCV01000010.1"/>
</dbReference>
<feature type="region of interest" description="Disordered" evidence="1">
    <location>
        <begin position="477"/>
        <end position="514"/>
    </location>
</feature>
<evidence type="ECO:0000313" key="3">
    <source>
        <dbReference type="Proteomes" id="UP000290624"/>
    </source>
</evidence>
<evidence type="ECO:0000256" key="1">
    <source>
        <dbReference type="SAM" id="MobiDB-lite"/>
    </source>
</evidence>
<feature type="compositionally biased region" description="Pro residues" evidence="1">
    <location>
        <begin position="483"/>
        <end position="500"/>
    </location>
</feature>
<keyword evidence="3" id="KW-1185">Reference proteome</keyword>
<evidence type="ECO:0000313" key="2">
    <source>
        <dbReference type="EMBL" id="RXW31300.1"/>
    </source>
</evidence>